<feature type="transmembrane region" description="Helical" evidence="6">
    <location>
        <begin position="310"/>
        <end position="328"/>
    </location>
</feature>
<accession>A0ABV0EH57</accession>
<evidence type="ECO:0000259" key="8">
    <source>
        <dbReference type="Pfam" id="PF12704"/>
    </source>
</evidence>
<gene>
    <name evidence="9" type="ORF">V6E02_06370</name>
</gene>
<evidence type="ECO:0000256" key="4">
    <source>
        <dbReference type="ARBA" id="ARBA00022989"/>
    </source>
</evidence>
<feature type="transmembrane region" description="Helical" evidence="6">
    <location>
        <begin position="348"/>
        <end position="366"/>
    </location>
</feature>
<feature type="transmembrane region" description="Helical" evidence="6">
    <location>
        <begin position="253"/>
        <end position="274"/>
    </location>
</feature>
<sequence length="384" mass="41953">MLLKLILKNVFRHRLRSGLTLLGVTVAVLAFGLLQTVVGAWYAAAEATSMSRLVTRNAISLVFPLPLSYLQKIRAVPGVTQVSHSNWFGGVYVSERNFFPQFAVDAASYFRLYPEFIVQPAQMQAFLRDRQGAVVGRKLAQRFGWRLGDTVSLRGTIWPGTWRFTIRGIYRGAEASTDEGLFFFHWAYLNETAKRNFPRRANTVGVFIVGIDDASRAAAISNALDALFRNSLAETRTETEKAFQLSFVSMTEAILLAIQTVSYVVIVIILAVMANTMAMSARERLAEYATLKALGFGPGFVRLLVYGESLAIALLGGAMAMALTFPASDAFGRQLASLFPVFRVQPQTLGLQALAALLVGFIAALVPAEKGARVNIVAGLRSIG</sequence>
<comment type="caution">
    <text evidence="9">The sequence shown here is derived from an EMBL/GenBank/DDBJ whole genome shotgun (WGS) entry which is preliminary data.</text>
</comment>
<evidence type="ECO:0000256" key="3">
    <source>
        <dbReference type="ARBA" id="ARBA00022692"/>
    </source>
</evidence>
<dbReference type="EMBL" id="JBAJEX010000004">
    <property type="protein sequence ID" value="MEO1766833.1"/>
    <property type="molecule type" value="Genomic_DNA"/>
</dbReference>
<keyword evidence="3 6" id="KW-0812">Transmembrane</keyword>
<name>A0ABV0EH57_9BURK</name>
<dbReference type="RefSeq" id="WP_347307945.1">
    <property type="nucleotide sequence ID" value="NZ_JBAJEX010000004.1"/>
</dbReference>
<evidence type="ECO:0000256" key="1">
    <source>
        <dbReference type="ARBA" id="ARBA00004651"/>
    </source>
</evidence>
<keyword evidence="10" id="KW-1185">Reference proteome</keyword>
<keyword evidence="4 6" id="KW-1133">Transmembrane helix</keyword>
<feature type="domain" description="ABC3 transporter permease C-terminal" evidence="7">
    <location>
        <begin position="261"/>
        <end position="375"/>
    </location>
</feature>
<dbReference type="Proteomes" id="UP001482231">
    <property type="component" value="Unassembled WGS sequence"/>
</dbReference>
<evidence type="ECO:0000259" key="7">
    <source>
        <dbReference type="Pfam" id="PF02687"/>
    </source>
</evidence>
<organism evidence="9 10">
    <name type="scientific">Thiobacter aerophilum</name>
    <dbReference type="NCBI Taxonomy" id="3121275"/>
    <lineage>
        <taxon>Bacteria</taxon>
        <taxon>Pseudomonadati</taxon>
        <taxon>Pseudomonadota</taxon>
        <taxon>Betaproteobacteria</taxon>
        <taxon>Burkholderiales</taxon>
        <taxon>Thiobacteraceae</taxon>
        <taxon>Thiobacter</taxon>
    </lineage>
</organism>
<dbReference type="InterPro" id="IPR025857">
    <property type="entry name" value="MacB_PCD"/>
</dbReference>
<dbReference type="Pfam" id="PF02687">
    <property type="entry name" value="FtsX"/>
    <property type="match status" value="1"/>
</dbReference>
<dbReference type="InterPro" id="IPR003838">
    <property type="entry name" value="ABC3_permease_C"/>
</dbReference>
<feature type="domain" description="MacB-like periplasmic core" evidence="8">
    <location>
        <begin position="17"/>
        <end position="226"/>
    </location>
</feature>
<dbReference type="PANTHER" id="PTHR43738:SF3">
    <property type="entry name" value="ABC TRANSPORTER PERMEASE"/>
    <property type="match status" value="1"/>
</dbReference>
<keyword evidence="2" id="KW-1003">Cell membrane</keyword>
<reference evidence="9 10" key="1">
    <citation type="submission" date="2024-02" db="EMBL/GenBank/DDBJ databases">
        <title>New thermophilic sulfur-oxidizing bacteria from a hot springs of the Uzon caldera (Kamchatka, Russia).</title>
        <authorList>
            <person name="Dukat A.M."/>
            <person name="Elcheninov A.G."/>
            <person name="Frolov E.N."/>
        </authorList>
    </citation>
    <scope>NUCLEOTIDE SEQUENCE [LARGE SCALE GENOMIC DNA]</scope>
    <source>
        <strain evidence="9 10">AK1</strain>
    </source>
</reference>
<evidence type="ECO:0000256" key="6">
    <source>
        <dbReference type="SAM" id="Phobius"/>
    </source>
</evidence>
<comment type="subcellular location">
    <subcellularLocation>
        <location evidence="1">Cell membrane</location>
        <topology evidence="1">Multi-pass membrane protein</topology>
    </subcellularLocation>
</comment>
<evidence type="ECO:0000256" key="5">
    <source>
        <dbReference type="ARBA" id="ARBA00023136"/>
    </source>
</evidence>
<dbReference type="InterPro" id="IPR051125">
    <property type="entry name" value="ABC-4/HrtB_transporter"/>
</dbReference>
<evidence type="ECO:0000313" key="9">
    <source>
        <dbReference type="EMBL" id="MEO1766833.1"/>
    </source>
</evidence>
<evidence type="ECO:0000313" key="10">
    <source>
        <dbReference type="Proteomes" id="UP001482231"/>
    </source>
</evidence>
<dbReference type="PANTHER" id="PTHR43738">
    <property type="entry name" value="ABC TRANSPORTER, MEMBRANE PROTEIN"/>
    <property type="match status" value="1"/>
</dbReference>
<protein>
    <submittedName>
        <fullName evidence="9">FtsX-like permease family protein</fullName>
    </submittedName>
</protein>
<proteinExistence type="predicted"/>
<evidence type="ECO:0000256" key="2">
    <source>
        <dbReference type="ARBA" id="ARBA00022475"/>
    </source>
</evidence>
<keyword evidence="5 6" id="KW-0472">Membrane</keyword>
<dbReference type="Pfam" id="PF12704">
    <property type="entry name" value="MacB_PCD"/>
    <property type="match status" value="1"/>
</dbReference>